<evidence type="ECO:0000256" key="2">
    <source>
        <dbReference type="SAM" id="Phobius"/>
    </source>
</evidence>
<feature type="transmembrane region" description="Helical" evidence="2">
    <location>
        <begin position="158"/>
        <end position="179"/>
    </location>
</feature>
<dbReference type="InterPro" id="IPR025403">
    <property type="entry name" value="TgpA-like_C"/>
</dbReference>
<sequence length="345" mass="35688">MAGSRALIARIVAVFALLFCAVIALRGHIPGMAESSDSAGNAPSPLAVALMPVLLAVSIVVLLAGVIASQHRLSLAMPDLDSDETEWHWRLGRFGLVVLFLLAVVGVLAAIVFAIYFIGIQRVAEPVPTAPPGSPAPQHPAVPPGTEQDQPVLTGTGLILATAAAGTLVAVAVTGLVVVTVNTQRRERAETPEEAVAAGGEPPGTDTDSLVKAAEMGLAAMNAAGQDARTAIIACYLAMERGLIYARGLAPLASDTPMEVLARAFEHGALHEASARELVALFEEARFSPHSMMSWQRMRAEQLLRVALSDLQGSADPVVSAAPDPGGYPPAVPPEAGAPSGVRPR</sequence>
<accession>A0A917RS94</accession>
<feature type="transmembrane region" description="Helical" evidence="2">
    <location>
        <begin position="7"/>
        <end position="26"/>
    </location>
</feature>
<keyword evidence="2" id="KW-0472">Membrane</keyword>
<feature type="region of interest" description="Disordered" evidence="1">
    <location>
        <begin position="188"/>
        <end position="207"/>
    </location>
</feature>
<feature type="compositionally biased region" description="Low complexity" evidence="1">
    <location>
        <begin position="334"/>
        <end position="345"/>
    </location>
</feature>
<reference evidence="4" key="2">
    <citation type="submission" date="2020-09" db="EMBL/GenBank/DDBJ databases">
        <authorList>
            <person name="Sun Q."/>
            <person name="Zhou Y."/>
        </authorList>
    </citation>
    <scope>NUCLEOTIDE SEQUENCE</scope>
    <source>
        <strain evidence="4">CGMCC 4.3508</strain>
    </source>
</reference>
<dbReference type="EMBL" id="BMMH01000008">
    <property type="protein sequence ID" value="GGL22825.1"/>
    <property type="molecule type" value="Genomic_DNA"/>
</dbReference>
<feature type="compositionally biased region" description="Pro residues" evidence="1">
    <location>
        <begin position="129"/>
        <end position="143"/>
    </location>
</feature>
<keyword evidence="2" id="KW-1133">Transmembrane helix</keyword>
<dbReference type="AlphaFoldDB" id="A0A917RS94"/>
<comment type="caution">
    <text evidence="4">The sequence shown here is derived from an EMBL/GenBank/DDBJ whole genome shotgun (WGS) entry which is preliminary data.</text>
</comment>
<feature type="transmembrane region" description="Helical" evidence="2">
    <location>
        <begin position="94"/>
        <end position="118"/>
    </location>
</feature>
<evidence type="ECO:0000313" key="5">
    <source>
        <dbReference type="Proteomes" id="UP000638263"/>
    </source>
</evidence>
<keyword evidence="2" id="KW-0812">Transmembrane</keyword>
<dbReference type="Proteomes" id="UP000638263">
    <property type="component" value="Unassembled WGS sequence"/>
</dbReference>
<feature type="transmembrane region" description="Helical" evidence="2">
    <location>
        <begin position="46"/>
        <end position="68"/>
    </location>
</feature>
<feature type="domain" description="Protein-glutamine gamma-glutamyltransferase-like C-terminal" evidence="3">
    <location>
        <begin position="235"/>
        <end position="305"/>
    </location>
</feature>
<dbReference type="Pfam" id="PF13559">
    <property type="entry name" value="DUF4129"/>
    <property type="match status" value="1"/>
</dbReference>
<gene>
    <name evidence="4" type="ORF">GCM10011588_42210</name>
</gene>
<keyword evidence="5" id="KW-1185">Reference proteome</keyword>
<feature type="region of interest" description="Disordered" evidence="1">
    <location>
        <begin position="315"/>
        <end position="345"/>
    </location>
</feature>
<evidence type="ECO:0000259" key="3">
    <source>
        <dbReference type="Pfam" id="PF13559"/>
    </source>
</evidence>
<name>A0A917RS94_9NOCA</name>
<proteinExistence type="predicted"/>
<protein>
    <recommendedName>
        <fullName evidence="3">Protein-glutamine gamma-glutamyltransferase-like C-terminal domain-containing protein</fullName>
    </recommendedName>
</protein>
<evidence type="ECO:0000313" key="4">
    <source>
        <dbReference type="EMBL" id="GGL22825.1"/>
    </source>
</evidence>
<reference evidence="4" key="1">
    <citation type="journal article" date="2014" name="Int. J. Syst. Evol. Microbiol.">
        <title>Complete genome sequence of Corynebacterium casei LMG S-19264T (=DSM 44701T), isolated from a smear-ripened cheese.</title>
        <authorList>
            <consortium name="US DOE Joint Genome Institute (JGI-PGF)"/>
            <person name="Walter F."/>
            <person name="Albersmeier A."/>
            <person name="Kalinowski J."/>
            <person name="Ruckert C."/>
        </authorList>
    </citation>
    <scope>NUCLEOTIDE SEQUENCE</scope>
    <source>
        <strain evidence="4">CGMCC 4.3508</strain>
    </source>
</reference>
<evidence type="ECO:0000256" key="1">
    <source>
        <dbReference type="SAM" id="MobiDB-lite"/>
    </source>
</evidence>
<feature type="region of interest" description="Disordered" evidence="1">
    <location>
        <begin position="129"/>
        <end position="149"/>
    </location>
</feature>
<organism evidence="4 5">
    <name type="scientific">Nocardia jinanensis</name>
    <dbReference type="NCBI Taxonomy" id="382504"/>
    <lineage>
        <taxon>Bacteria</taxon>
        <taxon>Bacillati</taxon>
        <taxon>Actinomycetota</taxon>
        <taxon>Actinomycetes</taxon>
        <taxon>Mycobacteriales</taxon>
        <taxon>Nocardiaceae</taxon>
        <taxon>Nocardia</taxon>
    </lineage>
</organism>